<name>L8GUR4_ACACF</name>
<dbReference type="PANTHER" id="PTHR31630:SF6">
    <property type="entry name" value="PHYTANOYL-COA DIOXYGENASE-RELATED"/>
    <property type="match status" value="1"/>
</dbReference>
<dbReference type="SUPFAM" id="SSF51197">
    <property type="entry name" value="Clavaminate synthase-like"/>
    <property type="match status" value="1"/>
</dbReference>
<proteinExistence type="predicted"/>
<evidence type="ECO:0008006" key="4">
    <source>
        <dbReference type="Google" id="ProtNLM"/>
    </source>
</evidence>
<accession>L8GUR4</accession>
<feature type="compositionally biased region" description="Basic and acidic residues" evidence="1">
    <location>
        <begin position="41"/>
        <end position="63"/>
    </location>
</feature>
<gene>
    <name evidence="2" type="ORF">ACA1_090380</name>
</gene>
<dbReference type="KEGG" id="acan:ACA1_090380"/>
<evidence type="ECO:0000256" key="1">
    <source>
        <dbReference type="SAM" id="MobiDB-lite"/>
    </source>
</evidence>
<dbReference type="RefSeq" id="XP_004338753.1">
    <property type="nucleotide sequence ID" value="XM_004338705.1"/>
</dbReference>
<organism evidence="2 3">
    <name type="scientific">Acanthamoeba castellanii (strain ATCC 30010 / Neff)</name>
    <dbReference type="NCBI Taxonomy" id="1257118"/>
    <lineage>
        <taxon>Eukaryota</taxon>
        <taxon>Amoebozoa</taxon>
        <taxon>Discosea</taxon>
        <taxon>Longamoebia</taxon>
        <taxon>Centramoebida</taxon>
        <taxon>Acanthamoebidae</taxon>
        <taxon>Acanthamoeba</taxon>
    </lineage>
</organism>
<evidence type="ECO:0000313" key="2">
    <source>
        <dbReference type="EMBL" id="ELR16740.1"/>
    </source>
</evidence>
<dbReference type="AlphaFoldDB" id="L8GUR4"/>
<dbReference type="EMBL" id="KB007985">
    <property type="protein sequence ID" value="ELR16740.1"/>
    <property type="molecule type" value="Genomic_DNA"/>
</dbReference>
<dbReference type="GeneID" id="14917291"/>
<keyword evidence="3" id="KW-1185">Reference proteome</keyword>
<protein>
    <recommendedName>
        <fullName evidence="4">Phytanoyl-CoA dioxygenase family protein</fullName>
    </recommendedName>
</protein>
<dbReference type="Gene3D" id="2.60.120.620">
    <property type="entry name" value="q2cbj1_9rhob like domain"/>
    <property type="match status" value="1"/>
</dbReference>
<dbReference type="OrthoDB" id="14800at2759"/>
<dbReference type="PANTHER" id="PTHR31630">
    <property type="entry name" value="PHYTANOYL-COA DIOXYGENASE-RELATED-RELATED"/>
    <property type="match status" value="1"/>
</dbReference>
<evidence type="ECO:0000313" key="3">
    <source>
        <dbReference type="Proteomes" id="UP000011083"/>
    </source>
</evidence>
<dbReference type="Proteomes" id="UP000011083">
    <property type="component" value="Unassembled WGS sequence"/>
</dbReference>
<feature type="region of interest" description="Disordered" evidence="1">
    <location>
        <begin position="41"/>
        <end position="79"/>
    </location>
</feature>
<sequence length="211" mass="24008">MEDCTDAERDGGLVVWDKSHRAHDGYFRVKGIECKDNWYRFPHEAGDKNKPQPELKQMEEDGRPYLSPGDPDYGSERPVPTPRALIGAEAGDVIVWFSDTAHQNQPLRVDGKNRIVAYVSMAPRQYLLPRELGPRVRAFHDRATSSHWAACGFKRNAVPRTYTTEAHNLFKERYKAHLASLPQGQETKIAPPRNHSILSFCNVVKKAKKDD</sequence>
<reference evidence="2 3" key="1">
    <citation type="journal article" date="2013" name="Genome Biol.">
        <title>Genome of Acanthamoeba castellanii highlights extensive lateral gene transfer and early evolution of tyrosine kinase signaling.</title>
        <authorList>
            <person name="Clarke M."/>
            <person name="Lohan A.J."/>
            <person name="Liu B."/>
            <person name="Lagkouvardos I."/>
            <person name="Roy S."/>
            <person name="Zafar N."/>
            <person name="Bertelli C."/>
            <person name="Schilde C."/>
            <person name="Kianianmomeni A."/>
            <person name="Burglin T.R."/>
            <person name="Frech C."/>
            <person name="Turcotte B."/>
            <person name="Kopec K.O."/>
            <person name="Synnott J.M."/>
            <person name="Choo C."/>
            <person name="Paponov I."/>
            <person name="Finkler A."/>
            <person name="Soon Heng Tan C."/>
            <person name="Hutchins A.P."/>
            <person name="Weinmeier T."/>
            <person name="Rattei T."/>
            <person name="Chu J.S."/>
            <person name="Gimenez G."/>
            <person name="Irimia M."/>
            <person name="Rigden D.J."/>
            <person name="Fitzpatrick D.A."/>
            <person name="Lorenzo-Morales J."/>
            <person name="Bateman A."/>
            <person name="Chiu C.H."/>
            <person name="Tang P."/>
            <person name="Hegemann P."/>
            <person name="Fromm H."/>
            <person name="Raoult D."/>
            <person name="Greub G."/>
            <person name="Miranda-Saavedra D."/>
            <person name="Chen N."/>
            <person name="Nash P."/>
            <person name="Ginger M.L."/>
            <person name="Horn M."/>
            <person name="Schaap P."/>
            <person name="Caler L."/>
            <person name="Loftus B."/>
        </authorList>
    </citation>
    <scope>NUCLEOTIDE SEQUENCE [LARGE SCALE GENOMIC DNA]</scope>
    <source>
        <strain evidence="2 3">Neff</strain>
    </source>
</reference>
<dbReference type="VEuPathDB" id="AmoebaDB:ACA1_090380"/>